<dbReference type="Proteomes" id="UP000234639">
    <property type="component" value="Unassembled WGS sequence"/>
</dbReference>
<accession>A0A2I1NAD2</accession>
<proteinExistence type="predicted"/>
<comment type="caution">
    <text evidence="1">The sequence shown here is derived from an EMBL/GenBank/DDBJ whole genome shotgun (WGS) entry which is preliminary data.</text>
</comment>
<reference evidence="1 2" key="1">
    <citation type="submission" date="2017-12" db="EMBL/GenBank/DDBJ databases">
        <title>Phylogenetic diversity of female urinary microbiome.</title>
        <authorList>
            <person name="Thomas-White K."/>
            <person name="Wolfe A.J."/>
        </authorList>
    </citation>
    <scope>NUCLEOTIDE SEQUENCE [LARGE SCALE GENOMIC DNA]</scope>
    <source>
        <strain evidence="1 2">UMB0112</strain>
    </source>
</reference>
<evidence type="ECO:0008006" key="3">
    <source>
        <dbReference type="Google" id="ProtNLM"/>
    </source>
</evidence>
<dbReference type="AlphaFoldDB" id="A0A2I1NAD2"/>
<name>A0A2I1NAD2_9BACT</name>
<evidence type="ECO:0000313" key="1">
    <source>
        <dbReference type="EMBL" id="PKZ29319.1"/>
    </source>
</evidence>
<dbReference type="PROSITE" id="PS51257">
    <property type="entry name" value="PROKAR_LIPOPROTEIN"/>
    <property type="match status" value="1"/>
</dbReference>
<organism evidence="1 2">
    <name type="scientific">Campylobacter ureolyticus</name>
    <dbReference type="NCBI Taxonomy" id="827"/>
    <lineage>
        <taxon>Bacteria</taxon>
        <taxon>Pseudomonadati</taxon>
        <taxon>Campylobacterota</taxon>
        <taxon>Epsilonproteobacteria</taxon>
        <taxon>Campylobacterales</taxon>
        <taxon>Campylobacteraceae</taxon>
        <taxon>Campylobacter</taxon>
    </lineage>
</organism>
<sequence>MKKYIILFFSIFLFFGCAGKTYTDRSVVKSSKPIFIKNAPNNNLAYVTFTNTSSVDSNLTQAVSLNLAKNGYEIVSDKAMASTKIRGNLNFFRRNYIKDIDPFVVSGINFRYFGYDRLDALDDYYSSVTNSYVYDAEISLQINIDGEIYETNLYFQSDKNTNSTSTMMEILNTKISNQILNYLKFLN</sequence>
<dbReference type="EMBL" id="PKHU01000004">
    <property type="protein sequence ID" value="PKZ29319.1"/>
    <property type="molecule type" value="Genomic_DNA"/>
</dbReference>
<dbReference type="RefSeq" id="WP_101637325.1">
    <property type="nucleotide sequence ID" value="NZ_PKHU01000004.1"/>
</dbReference>
<gene>
    <name evidence="1" type="ORF">CYJ41_05630</name>
</gene>
<protein>
    <recommendedName>
        <fullName evidence="3">Lipoprotein</fullName>
    </recommendedName>
</protein>
<evidence type="ECO:0000313" key="2">
    <source>
        <dbReference type="Proteomes" id="UP000234639"/>
    </source>
</evidence>